<dbReference type="AlphaFoldDB" id="A0A3P7CS03"/>
<dbReference type="Proteomes" id="UP000275846">
    <property type="component" value="Unassembled WGS sequence"/>
</dbReference>
<sequence>MRSGNIALSHMFCTAFTYHFCEEEAEEGLEDDGSLEQKDLKSDRFSGIGKDDSDLDQTV</sequence>
<organism evidence="2 3">
    <name type="scientific">Schistocephalus solidus</name>
    <name type="common">Tapeworm</name>
    <dbReference type="NCBI Taxonomy" id="70667"/>
    <lineage>
        <taxon>Eukaryota</taxon>
        <taxon>Metazoa</taxon>
        <taxon>Spiralia</taxon>
        <taxon>Lophotrochozoa</taxon>
        <taxon>Platyhelminthes</taxon>
        <taxon>Cestoda</taxon>
        <taxon>Eucestoda</taxon>
        <taxon>Diphyllobothriidea</taxon>
        <taxon>Diphyllobothriidae</taxon>
        <taxon>Schistocephalus</taxon>
    </lineage>
</organism>
<evidence type="ECO:0000256" key="1">
    <source>
        <dbReference type="SAM" id="MobiDB-lite"/>
    </source>
</evidence>
<feature type="region of interest" description="Disordered" evidence="1">
    <location>
        <begin position="27"/>
        <end position="59"/>
    </location>
</feature>
<gene>
    <name evidence="2" type="ORF">SSLN_LOCUS14384</name>
</gene>
<name>A0A3P7CS03_SCHSO</name>
<protein>
    <submittedName>
        <fullName evidence="2">Uncharacterized protein</fullName>
    </submittedName>
</protein>
<evidence type="ECO:0000313" key="2">
    <source>
        <dbReference type="EMBL" id="VDM00770.1"/>
    </source>
</evidence>
<reference evidence="2 3" key="1">
    <citation type="submission" date="2018-11" db="EMBL/GenBank/DDBJ databases">
        <authorList>
            <consortium name="Pathogen Informatics"/>
        </authorList>
    </citation>
    <scope>NUCLEOTIDE SEQUENCE [LARGE SCALE GENOMIC DNA]</scope>
    <source>
        <strain evidence="2 3">NST_G2</strain>
    </source>
</reference>
<evidence type="ECO:0000313" key="3">
    <source>
        <dbReference type="Proteomes" id="UP000275846"/>
    </source>
</evidence>
<dbReference type="EMBL" id="UYSU01038915">
    <property type="protein sequence ID" value="VDM00770.1"/>
    <property type="molecule type" value="Genomic_DNA"/>
</dbReference>
<keyword evidence="3" id="KW-1185">Reference proteome</keyword>
<feature type="compositionally biased region" description="Basic and acidic residues" evidence="1">
    <location>
        <begin position="35"/>
        <end position="52"/>
    </location>
</feature>
<proteinExistence type="predicted"/>
<accession>A0A3P7CS03</accession>